<comment type="similarity">
    <text evidence="1">Belongs to the glycosyltransferase 2 family.</text>
</comment>
<evidence type="ECO:0000256" key="1">
    <source>
        <dbReference type="ARBA" id="ARBA00006739"/>
    </source>
</evidence>
<organism evidence="6 7">
    <name type="scientific">Pseudomonas helleri</name>
    <dbReference type="NCBI Taxonomy" id="1608996"/>
    <lineage>
        <taxon>Bacteria</taxon>
        <taxon>Pseudomonadati</taxon>
        <taxon>Pseudomonadota</taxon>
        <taxon>Gammaproteobacteria</taxon>
        <taxon>Pseudomonadales</taxon>
        <taxon>Pseudomonadaceae</taxon>
        <taxon>Pseudomonas</taxon>
    </lineage>
</organism>
<name>A0A7X2C5U9_9PSED</name>
<gene>
    <name evidence="6" type="ORF">GHO39_24210</name>
</gene>
<dbReference type="InterPro" id="IPR029044">
    <property type="entry name" value="Nucleotide-diphossugar_trans"/>
</dbReference>
<dbReference type="CDD" id="cd04196">
    <property type="entry name" value="GT_2_like_d"/>
    <property type="match status" value="1"/>
</dbReference>
<dbReference type="Proteomes" id="UP000489190">
    <property type="component" value="Unassembled WGS sequence"/>
</dbReference>
<evidence type="ECO:0000256" key="2">
    <source>
        <dbReference type="ARBA" id="ARBA00022519"/>
    </source>
</evidence>
<dbReference type="AlphaFoldDB" id="A0A7X2C5U9"/>
<keyword evidence="2" id="KW-0997">Cell inner membrane</keyword>
<dbReference type="Pfam" id="PF00535">
    <property type="entry name" value="Glycos_transf_2"/>
    <property type="match status" value="1"/>
</dbReference>
<dbReference type="PANTHER" id="PTHR43685:SF5">
    <property type="entry name" value="GLYCOSYLTRANSFERASE EPSE-RELATED"/>
    <property type="match status" value="1"/>
</dbReference>
<proteinExistence type="inferred from homology"/>
<dbReference type="RefSeq" id="WP_153330617.1">
    <property type="nucleotide sequence ID" value="NZ_WIWI01000091.1"/>
</dbReference>
<comment type="caution">
    <text evidence="6">The sequence shown here is derived from an EMBL/GenBank/DDBJ whole genome shotgun (WGS) entry which is preliminary data.</text>
</comment>
<evidence type="ECO:0000313" key="6">
    <source>
        <dbReference type="EMBL" id="MQT92211.1"/>
    </source>
</evidence>
<keyword evidence="4 6" id="KW-0808">Transferase</keyword>
<dbReference type="PANTHER" id="PTHR43685">
    <property type="entry name" value="GLYCOSYLTRANSFERASE"/>
    <property type="match status" value="1"/>
</dbReference>
<dbReference type="Gene3D" id="3.90.550.10">
    <property type="entry name" value="Spore Coat Polysaccharide Biosynthesis Protein SpsA, Chain A"/>
    <property type="match status" value="1"/>
</dbReference>
<feature type="domain" description="Glycosyltransferase 2-like" evidence="5">
    <location>
        <begin position="46"/>
        <end position="156"/>
    </location>
</feature>
<evidence type="ECO:0000259" key="5">
    <source>
        <dbReference type="Pfam" id="PF00535"/>
    </source>
</evidence>
<accession>A0A7X2C5U9</accession>
<keyword evidence="2" id="KW-0472">Membrane</keyword>
<protein>
    <submittedName>
        <fullName evidence="6">Glycosyltransferase</fullName>
    </submittedName>
</protein>
<evidence type="ECO:0000256" key="3">
    <source>
        <dbReference type="ARBA" id="ARBA00022676"/>
    </source>
</evidence>
<dbReference type="InterPro" id="IPR050834">
    <property type="entry name" value="Glycosyltransf_2"/>
</dbReference>
<dbReference type="InterPro" id="IPR001173">
    <property type="entry name" value="Glyco_trans_2-like"/>
</dbReference>
<evidence type="ECO:0000256" key="4">
    <source>
        <dbReference type="ARBA" id="ARBA00022679"/>
    </source>
</evidence>
<evidence type="ECO:0000313" key="7">
    <source>
        <dbReference type="Proteomes" id="UP000489190"/>
    </source>
</evidence>
<sequence>MEKLEVLPLSYRNAQTAVPPLSAWAGGLFTSFLRQAEKEADCRVAILLCTYHGQHYLAEQLESFAAQSHTNWEVWASDDGSEDDTHSILEAYISKWGSGRLSMHFGPAEGFAANFLSLTCNASINADFYAYSDQDDVWEADKLARAVQWLQSVPAEVPALYCSRTQLVDADNNEIGVSPLFTKAPSFANALMQNIGGGNTMVFNNAARELLREAGENKSVITHDWWAYMVVTGCGGRVFYDSKPTLRYRQHGGNLVGTNADWTARFNRIRMLFQGRFKLWNDSNISALLTLQHRLTPENREILQCFAKARGMRLIPRLIHLKRSGIYRQTLLGNIGLVAAAILGKI</sequence>
<dbReference type="SUPFAM" id="SSF53448">
    <property type="entry name" value="Nucleotide-diphospho-sugar transferases"/>
    <property type="match status" value="1"/>
</dbReference>
<keyword evidence="3" id="KW-0328">Glycosyltransferase</keyword>
<reference evidence="6 7" key="1">
    <citation type="submission" date="2019-10" db="EMBL/GenBank/DDBJ databases">
        <title>Evaluation of single-gene subtyping targets for Pseudomonas.</title>
        <authorList>
            <person name="Reichler S.J."/>
            <person name="Orsi R.H."/>
            <person name="Wiedmann M."/>
            <person name="Martin N.H."/>
            <person name="Murphy S.I."/>
        </authorList>
    </citation>
    <scope>NUCLEOTIDE SEQUENCE [LARGE SCALE GENOMIC DNA]</scope>
    <source>
        <strain evidence="6 7">FSL R10-3254</strain>
    </source>
</reference>
<dbReference type="EMBL" id="WIWI01000091">
    <property type="protein sequence ID" value="MQT92211.1"/>
    <property type="molecule type" value="Genomic_DNA"/>
</dbReference>
<keyword evidence="2" id="KW-1003">Cell membrane</keyword>
<dbReference type="GO" id="GO:0016757">
    <property type="term" value="F:glycosyltransferase activity"/>
    <property type="evidence" value="ECO:0007669"/>
    <property type="project" value="UniProtKB-KW"/>
</dbReference>